<feature type="compositionally biased region" description="Basic and acidic residues" evidence="1">
    <location>
        <begin position="116"/>
        <end position="131"/>
    </location>
</feature>
<gene>
    <name evidence="2" type="ORF">MSAN_02108500</name>
</gene>
<name>A0A8H7CK90_9AGAR</name>
<keyword evidence="3" id="KW-1185">Reference proteome</keyword>
<accession>A0A8H7CK90</accession>
<feature type="region of interest" description="Disordered" evidence="1">
    <location>
        <begin position="116"/>
        <end position="139"/>
    </location>
</feature>
<dbReference type="EMBL" id="JACAZH010000029">
    <property type="protein sequence ID" value="KAF7340794.1"/>
    <property type="molecule type" value="Genomic_DNA"/>
</dbReference>
<dbReference type="AlphaFoldDB" id="A0A8H7CK90"/>
<evidence type="ECO:0000313" key="2">
    <source>
        <dbReference type="EMBL" id="KAF7340794.1"/>
    </source>
</evidence>
<organism evidence="2 3">
    <name type="scientific">Mycena sanguinolenta</name>
    <dbReference type="NCBI Taxonomy" id="230812"/>
    <lineage>
        <taxon>Eukaryota</taxon>
        <taxon>Fungi</taxon>
        <taxon>Dikarya</taxon>
        <taxon>Basidiomycota</taxon>
        <taxon>Agaricomycotina</taxon>
        <taxon>Agaricomycetes</taxon>
        <taxon>Agaricomycetidae</taxon>
        <taxon>Agaricales</taxon>
        <taxon>Marasmiineae</taxon>
        <taxon>Mycenaceae</taxon>
        <taxon>Mycena</taxon>
    </lineage>
</organism>
<evidence type="ECO:0000256" key="1">
    <source>
        <dbReference type="SAM" id="MobiDB-lite"/>
    </source>
</evidence>
<evidence type="ECO:0000313" key="3">
    <source>
        <dbReference type="Proteomes" id="UP000623467"/>
    </source>
</evidence>
<sequence>MIAQYVTSCDASSRHLFRSSAALDFSNMPLPPETDEHDRQLIIAFLEEWRATGPAEPNKTRLKHGELKQIRSMLRDRYAQHRVGSHFNFNTIRFAMETRPEWDEWREQLFGERAAKNAEKKRAKVERAEQKAKKKRSLL</sequence>
<dbReference type="Proteomes" id="UP000623467">
    <property type="component" value="Unassembled WGS sequence"/>
</dbReference>
<comment type="caution">
    <text evidence="2">The sequence shown here is derived from an EMBL/GenBank/DDBJ whole genome shotgun (WGS) entry which is preliminary data.</text>
</comment>
<reference evidence="2" key="1">
    <citation type="submission" date="2020-05" db="EMBL/GenBank/DDBJ databases">
        <title>Mycena genomes resolve the evolution of fungal bioluminescence.</title>
        <authorList>
            <person name="Tsai I.J."/>
        </authorList>
    </citation>
    <scope>NUCLEOTIDE SEQUENCE</scope>
    <source>
        <strain evidence="2">160909Yilan</strain>
    </source>
</reference>
<protein>
    <submittedName>
        <fullName evidence="2">Uncharacterized protein</fullName>
    </submittedName>
</protein>
<proteinExistence type="predicted"/>
<dbReference type="OrthoDB" id="3038218at2759"/>